<dbReference type="PROSITE" id="PS51257">
    <property type="entry name" value="PROKAR_LIPOPROTEIN"/>
    <property type="match status" value="1"/>
</dbReference>
<gene>
    <name evidence="2" type="ORF">LXT12_09995</name>
</gene>
<evidence type="ECO:0008006" key="4">
    <source>
        <dbReference type="Google" id="ProtNLM"/>
    </source>
</evidence>
<reference evidence="2 3" key="1">
    <citation type="submission" date="2021-12" db="EMBL/GenBank/DDBJ databases">
        <title>Genome seq of p7.</title>
        <authorList>
            <person name="Seo T."/>
        </authorList>
    </citation>
    <scope>NUCLEOTIDE SEQUENCE [LARGE SCALE GENOMIC DNA]</scope>
    <source>
        <strain evidence="2 3">P7</strain>
    </source>
</reference>
<feature type="signal peptide" evidence="1">
    <location>
        <begin position="1"/>
        <end position="27"/>
    </location>
</feature>
<evidence type="ECO:0000256" key="1">
    <source>
        <dbReference type="SAM" id="SignalP"/>
    </source>
</evidence>
<protein>
    <recommendedName>
        <fullName evidence="4">DUF2946 domain-containing protein</fullName>
    </recommendedName>
</protein>
<comment type="caution">
    <text evidence="2">The sequence shown here is derived from an EMBL/GenBank/DDBJ whole genome shotgun (WGS) entry which is preliminary data.</text>
</comment>
<keyword evidence="1" id="KW-0732">Signal</keyword>
<feature type="chain" id="PRO_5046427073" description="DUF2946 domain-containing protein" evidence="1">
    <location>
        <begin position="28"/>
        <end position="127"/>
    </location>
</feature>
<evidence type="ECO:0000313" key="3">
    <source>
        <dbReference type="Proteomes" id="UP001201463"/>
    </source>
</evidence>
<dbReference type="Proteomes" id="UP001201463">
    <property type="component" value="Unassembled WGS sequence"/>
</dbReference>
<organism evidence="2 3">
    <name type="scientific">Pelomonas caseinilytica</name>
    <dbReference type="NCBI Taxonomy" id="2906763"/>
    <lineage>
        <taxon>Bacteria</taxon>
        <taxon>Pseudomonadati</taxon>
        <taxon>Pseudomonadota</taxon>
        <taxon>Betaproteobacteria</taxon>
        <taxon>Burkholderiales</taxon>
        <taxon>Sphaerotilaceae</taxon>
        <taxon>Roseateles</taxon>
    </lineage>
</organism>
<sequence>MPRRRLHRLITALLVVASLLFSQLALAAYACPGESGGASMAERMAAGQPCDGMDTQQPALCHAHASAPAKAFEAVKLPVAGLPALLQVVELPLRLAGDEAPPVPPAPWSGTRPPPDPLFLSTLRLRV</sequence>
<evidence type="ECO:0000313" key="2">
    <source>
        <dbReference type="EMBL" id="MCE4537580.1"/>
    </source>
</evidence>
<proteinExistence type="predicted"/>
<dbReference type="RefSeq" id="WP_233391816.1">
    <property type="nucleotide sequence ID" value="NZ_JAJTWT010000003.1"/>
</dbReference>
<dbReference type="EMBL" id="JAJTWT010000003">
    <property type="protein sequence ID" value="MCE4537580.1"/>
    <property type="molecule type" value="Genomic_DNA"/>
</dbReference>
<accession>A0ABS8XEB6</accession>
<name>A0ABS8XEB6_9BURK</name>
<keyword evidence="3" id="KW-1185">Reference proteome</keyword>